<comment type="caution">
    <text evidence="2">The sequence shown here is derived from an EMBL/GenBank/DDBJ whole genome shotgun (WGS) entry which is preliminary data.</text>
</comment>
<sequence length="115" mass="12811">MFAVIYRWRLQPGKEEQFVAGWHRVTAAIHTRCGSYGSRLHQADDGTWVAYARWPDAETREQCAAADPEGVAMMRDAIAERFPETRLRIVDDMLAEPEPGAEPEPNAVSQPVGGS</sequence>
<evidence type="ECO:0000256" key="1">
    <source>
        <dbReference type="SAM" id="MobiDB-lite"/>
    </source>
</evidence>
<gene>
    <name evidence="2" type="ORF">FHS38_004060</name>
</gene>
<name>A0A7W7LDK0_STRNE</name>
<keyword evidence="2" id="KW-0560">Oxidoreductase</keyword>
<proteinExistence type="predicted"/>
<dbReference type="InterPro" id="IPR011008">
    <property type="entry name" value="Dimeric_a/b-barrel"/>
</dbReference>
<dbReference type="Proteomes" id="UP000556436">
    <property type="component" value="Unassembled WGS sequence"/>
</dbReference>
<dbReference type="SUPFAM" id="SSF54909">
    <property type="entry name" value="Dimeric alpha+beta barrel"/>
    <property type="match status" value="1"/>
</dbReference>
<evidence type="ECO:0000313" key="2">
    <source>
        <dbReference type="EMBL" id="MBB4887992.1"/>
    </source>
</evidence>
<protein>
    <submittedName>
        <fullName evidence="2">Heme-degrading monooxygenase HmoA</fullName>
    </submittedName>
</protein>
<feature type="region of interest" description="Disordered" evidence="1">
    <location>
        <begin position="92"/>
        <end position="115"/>
    </location>
</feature>
<dbReference type="EMBL" id="JACHJG010000008">
    <property type="protein sequence ID" value="MBB4887992.1"/>
    <property type="molecule type" value="Genomic_DNA"/>
</dbReference>
<organism evidence="2 3">
    <name type="scientific">Streptomyces netropsis</name>
    <name type="common">Streptoverticillium netropsis</name>
    <dbReference type="NCBI Taxonomy" id="55404"/>
    <lineage>
        <taxon>Bacteria</taxon>
        <taxon>Bacillati</taxon>
        <taxon>Actinomycetota</taxon>
        <taxon>Actinomycetes</taxon>
        <taxon>Kitasatosporales</taxon>
        <taxon>Streptomycetaceae</taxon>
        <taxon>Streptomyces</taxon>
    </lineage>
</organism>
<dbReference type="RefSeq" id="WP_184735275.1">
    <property type="nucleotide sequence ID" value="NZ_BMRW01000008.1"/>
</dbReference>
<accession>A0A7W7LDK0</accession>
<dbReference type="AlphaFoldDB" id="A0A7W7LDK0"/>
<keyword evidence="3" id="KW-1185">Reference proteome</keyword>
<evidence type="ECO:0000313" key="3">
    <source>
        <dbReference type="Proteomes" id="UP000556436"/>
    </source>
</evidence>
<dbReference type="GO" id="GO:0004497">
    <property type="term" value="F:monooxygenase activity"/>
    <property type="evidence" value="ECO:0007669"/>
    <property type="project" value="UniProtKB-KW"/>
</dbReference>
<dbReference type="Gene3D" id="3.30.70.100">
    <property type="match status" value="1"/>
</dbReference>
<keyword evidence="2" id="KW-0503">Monooxygenase</keyword>
<reference evidence="2 3" key="1">
    <citation type="submission" date="2020-08" db="EMBL/GenBank/DDBJ databases">
        <title>Genomic Encyclopedia of Type Strains, Phase III (KMG-III): the genomes of soil and plant-associated and newly described type strains.</title>
        <authorList>
            <person name="Whitman W."/>
        </authorList>
    </citation>
    <scope>NUCLEOTIDE SEQUENCE [LARGE SCALE GENOMIC DNA]</scope>
    <source>
        <strain evidence="2 3">CECT 3265</strain>
    </source>
</reference>